<evidence type="ECO:0000313" key="1">
    <source>
        <dbReference type="EMBL" id="GAA0214762.1"/>
    </source>
</evidence>
<comment type="caution">
    <text evidence="1">The sequence shown here is derived from an EMBL/GenBank/DDBJ whole genome shotgun (WGS) entry which is preliminary data.</text>
</comment>
<accession>A0ABP3CT42</accession>
<dbReference type="EMBL" id="BAAAFM010000008">
    <property type="protein sequence ID" value="GAA0214762.1"/>
    <property type="molecule type" value="Genomic_DNA"/>
</dbReference>
<dbReference type="RefSeq" id="WP_343990463.1">
    <property type="nucleotide sequence ID" value="NZ_BAAAFM010000008.1"/>
</dbReference>
<name>A0ABP3CT42_9GAMM</name>
<reference evidence="2" key="1">
    <citation type="journal article" date="2019" name="Int. J. Syst. Evol. Microbiol.">
        <title>The Global Catalogue of Microorganisms (GCM) 10K type strain sequencing project: providing services to taxonomists for standard genome sequencing and annotation.</title>
        <authorList>
            <consortium name="The Broad Institute Genomics Platform"/>
            <consortium name="The Broad Institute Genome Sequencing Center for Infectious Disease"/>
            <person name="Wu L."/>
            <person name="Ma J."/>
        </authorList>
    </citation>
    <scope>NUCLEOTIDE SEQUENCE [LARGE SCALE GENOMIC DNA]</scope>
    <source>
        <strain evidence="2">JCM 16211</strain>
    </source>
</reference>
<keyword evidence="2" id="KW-1185">Reference proteome</keyword>
<proteinExistence type="predicted"/>
<sequence>MAKEHEAVKYIFNDEVSFGFKIPSDSIDVLPKGEHISEFSVQDIKSTKQNLFWVLNRTYQKLPHLTFSGKYSVRVGASIADIAGLNLSLEQLEQFKIKHYEKQFGLDLQMERYLVKSHTVREWLIKRHAHGKQKTITAYTPLSGRSYLSFTFEYFGEDDKEYESLNAMYRQVLGSFWLKRK</sequence>
<dbReference type="Proteomes" id="UP001501221">
    <property type="component" value="Unassembled WGS sequence"/>
</dbReference>
<protein>
    <submittedName>
        <fullName evidence="1">Uncharacterized protein</fullName>
    </submittedName>
</protein>
<gene>
    <name evidence="1" type="ORF">GCM10009123_22390</name>
</gene>
<evidence type="ECO:0000313" key="2">
    <source>
        <dbReference type="Proteomes" id="UP001501221"/>
    </source>
</evidence>
<organism evidence="1 2">
    <name type="scientific">Kangiella japonica</name>
    <dbReference type="NCBI Taxonomy" id="647384"/>
    <lineage>
        <taxon>Bacteria</taxon>
        <taxon>Pseudomonadati</taxon>
        <taxon>Pseudomonadota</taxon>
        <taxon>Gammaproteobacteria</taxon>
        <taxon>Kangiellales</taxon>
        <taxon>Kangiellaceae</taxon>
        <taxon>Kangiella</taxon>
    </lineage>
</organism>